<dbReference type="InterPro" id="IPR017946">
    <property type="entry name" value="PLC-like_Pdiesterase_TIM-brl"/>
</dbReference>
<accession>A0A9P7CWW7</accession>
<feature type="domain" description="Phosphatidylinositol-specific phospholipase C X" evidence="1">
    <location>
        <begin position="123"/>
        <end position="265"/>
    </location>
</feature>
<gene>
    <name evidence="2" type="ORF">EV702DRAFT_1141374</name>
</gene>
<dbReference type="PANTHER" id="PTHR13593">
    <property type="match status" value="1"/>
</dbReference>
<dbReference type="Proteomes" id="UP000714275">
    <property type="component" value="Unassembled WGS sequence"/>
</dbReference>
<name>A0A9P7CWW7_9AGAM</name>
<dbReference type="SUPFAM" id="SSF51695">
    <property type="entry name" value="PLC-like phosphodiesterases"/>
    <property type="match status" value="1"/>
</dbReference>
<dbReference type="Pfam" id="PF00388">
    <property type="entry name" value="PI-PLC-X"/>
    <property type="match status" value="1"/>
</dbReference>
<dbReference type="InterPro" id="IPR000909">
    <property type="entry name" value="PLipase_C_PInositol-sp_X_dom"/>
</dbReference>
<proteinExistence type="predicted"/>
<evidence type="ECO:0000313" key="2">
    <source>
        <dbReference type="EMBL" id="KAG1769450.1"/>
    </source>
</evidence>
<comment type="caution">
    <text evidence="2">The sequence shown here is derived from an EMBL/GenBank/DDBJ whole genome shotgun (WGS) entry which is preliminary data.</text>
</comment>
<dbReference type="AlphaFoldDB" id="A0A9P7CWW7"/>
<dbReference type="EMBL" id="JABBWD010000072">
    <property type="protein sequence ID" value="KAG1769450.1"/>
    <property type="molecule type" value="Genomic_DNA"/>
</dbReference>
<keyword evidence="3" id="KW-1185">Reference proteome</keyword>
<dbReference type="Gene3D" id="3.20.20.190">
    <property type="entry name" value="Phosphatidylinositol (PI) phosphodiesterase"/>
    <property type="match status" value="1"/>
</dbReference>
<evidence type="ECO:0000259" key="1">
    <source>
        <dbReference type="SMART" id="SM00148"/>
    </source>
</evidence>
<evidence type="ECO:0000313" key="3">
    <source>
        <dbReference type="Proteomes" id="UP000714275"/>
    </source>
</evidence>
<reference evidence="2" key="1">
    <citation type="journal article" date="2020" name="New Phytol.">
        <title>Comparative genomics reveals dynamic genome evolution in host specialist ectomycorrhizal fungi.</title>
        <authorList>
            <person name="Lofgren L.A."/>
            <person name="Nguyen N.H."/>
            <person name="Vilgalys R."/>
            <person name="Ruytinx J."/>
            <person name="Liao H.L."/>
            <person name="Branco S."/>
            <person name="Kuo A."/>
            <person name="LaButti K."/>
            <person name="Lipzen A."/>
            <person name="Andreopoulos W."/>
            <person name="Pangilinan J."/>
            <person name="Riley R."/>
            <person name="Hundley H."/>
            <person name="Na H."/>
            <person name="Barry K."/>
            <person name="Grigoriev I.V."/>
            <person name="Stajich J.E."/>
            <person name="Kennedy P.G."/>
        </authorList>
    </citation>
    <scope>NUCLEOTIDE SEQUENCE</scope>
    <source>
        <strain evidence="2">DOB743</strain>
    </source>
</reference>
<dbReference type="GO" id="GO:0008081">
    <property type="term" value="F:phosphoric diester hydrolase activity"/>
    <property type="evidence" value="ECO:0007669"/>
    <property type="project" value="InterPro"/>
</dbReference>
<dbReference type="InterPro" id="IPR051057">
    <property type="entry name" value="PI-PLC_domain"/>
</dbReference>
<dbReference type="SMART" id="SM00148">
    <property type="entry name" value="PLCXc"/>
    <property type="match status" value="1"/>
</dbReference>
<sequence>MHFTISNQTQDDLHCTLKGAAQEDRVLVRAHSKSISFSQKCSLLKVSRHTCQDNATKEHEGSPISPVSVTMRLDVDAAARWKIVNAPADSEWIVYRKKLSRKHHCLFIFPRRDTSRFLSLLPDAIPLSSLMLPGTHDTMAFYGWPIAQCQSLRTSLERQLHSGIRVLDIRLAIVDSHLISYHGIFPERALFAEILSTVHTFLTTPSTSRETIVMSIKQEDSDAQRFNKLVRQEIVASPGGLGMWYLENRLPTLGEVRGKVVMFSRFGGNGHGWDNEAIGIHPPIWPDNDRLGFTWNCQDVLVQTHDWYAIPSFLSIPEKVVLSTNILVASRDSPSLTLSISFLSALSMPLAFPPTIARGLGWPQWGIGFEGVNARVGKWLLDQFDERGETDVDAEPRIRGWALMDFYEDPIGQSVVPLLVECNFRGRKCEEAEV</sequence>
<dbReference type="GO" id="GO:0006629">
    <property type="term" value="P:lipid metabolic process"/>
    <property type="evidence" value="ECO:0007669"/>
    <property type="project" value="InterPro"/>
</dbReference>
<dbReference type="OrthoDB" id="1046782at2759"/>
<organism evidence="2 3">
    <name type="scientific">Suillus placidus</name>
    <dbReference type="NCBI Taxonomy" id="48579"/>
    <lineage>
        <taxon>Eukaryota</taxon>
        <taxon>Fungi</taxon>
        <taxon>Dikarya</taxon>
        <taxon>Basidiomycota</taxon>
        <taxon>Agaricomycotina</taxon>
        <taxon>Agaricomycetes</taxon>
        <taxon>Agaricomycetidae</taxon>
        <taxon>Boletales</taxon>
        <taxon>Suillineae</taxon>
        <taxon>Suillaceae</taxon>
        <taxon>Suillus</taxon>
    </lineage>
</organism>
<dbReference type="PANTHER" id="PTHR13593:SF148">
    <property type="entry name" value="PHOSPHATIDYLINOSITOL-SPECIFIC PHOSPHOLIPASE C X DOMAIN-CONTAINING PROTEIN"/>
    <property type="match status" value="1"/>
</dbReference>
<dbReference type="PROSITE" id="PS50007">
    <property type="entry name" value="PIPLC_X_DOMAIN"/>
    <property type="match status" value="1"/>
</dbReference>
<protein>
    <submittedName>
        <fullName evidence="2">PLC-like phosphodiesterase</fullName>
    </submittedName>
</protein>